<dbReference type="SUPFAM" id="SSF54160">
    <property type="entry name" value="Chromo domain-like"/>
    <property type="match status" value="1"/>
</dbReference>
<feature type="non-terminal residue" evidence="3">
    <location>
        <position position="139"/>
    </location>
</feature>
<name>W2ZU90_PHYNI</name>
<proteinExistence type="predicted"/>
<dbReference type="Gene3D" id="2.40.50.40">
    <property type="match status" value="1"/>
</dbReference>
<dbReference type="PANTHER" id="PTHR47240:SF2">
    <property type="entry name" value="CHROMO DOMAIN-CONTAINING PROTEIN LHP1"/>
    <property type="match status" value="1"/>
</dbReference>
<dbReference type="CDD" id="cd00024">
    <property type="entry name" value="CD_CSD"/>
    <property type="match status" value="1"/>
</dbReference>
<dbReference type="InterPro" id="IPR016197">
    <property type="entry name" value="Chromo-like_dom_sf"/>
</dbReference>
<protein>
    <recommendedName>
        <fullName evidence="2">Chromo domain-containing protein</fullName>
    </recommendedName>
</protein>
<dbReference type="PROSITE" id="PS50013">
    <property type="entry name" value="CHROMO_2"/>
    <property type="match status" value="1"/>
</dbReference>
<dbReference type="OrthoDB" id="3227343at2759"/>
<feature type="domain" description="Chromo" evidence="2">
    <location>
        <begin position="83"/>
        <end position="139"/>
    </location>
</feature>
<dbReference type="AlphaFoldDB" id="W2ZU90"/>
<dbReference type="Pfam" id="PF00385">
    <property type="entry name" value="Chromo"/>
    <property type="match status" value="1"/>
</dbReference>
<gene>
    <name evidence="3" type="ORF">F442_04128</name>
</gene>
<dbReference type="SMART" id="SM00298">
    <property type="entry name" value="CHROMO"/>
    <property type="match status" value="1"/>
</dbReference>
<accession>W2ZU90</accession>
<dbReference type="EMBL" id="ANIY01000958">
    <property type="protein sequence ID" value="ETP50605.1"/>
    <property type="molecule type" value="Genomic_DNA"/>
</dbReference>
<comment type="caution">
    <text evidence="3">The sequence shown here is derived from an EMBL/GenBank/DDBJ whole genome shotgun (WGS) entry which is preliminary data.</text>
</comment>
<dbReference type="GO" id="GO:0031507">
    <property type="term" value="P:heterochromatin formation"/>
    <property type="evidence" value="ECO:0007669"/>
    <property type="project" value="InterPro"/>
</dbReference>
<dbReference type="InterPro" id="IPR044251">
    <property type="entry name" value="LHP1-like"/>
</dbReference>
<dbReference type="PANTHER" id="PTHR47240">
    <property type="entry name" value="CHROMO DOMAIN-CONTAINING PROTEIN LHP1"/>
    <property type="match status" value="1"/>
</dbReference>
<sequence length="139" mass="16131">MYLSTKHLDSKHTGLPVSTKFGPKWIGPYSVVRKLHNHAYELNIQAGNKLHPAFNKGSPKPYNEPTRLSRPNEVVLADGSIGQIVKRLVKKRAHKRRTQFLVEWLGEEKQTWEPVENLSQVPDLIAEFETARRKKRKRR</sequence>
<feature type="region of interest" description="Disordered" evidence="1">
    <location>
        <begin position="51"/>
        <end position="70"/>
    </location>
</feature>
<evidence type="ECO:0000259" key="2">
    <source>
        <dbReference type="PROSITE" id="PS50013"/>
    </source>
</evidence>
<evidence type="ECO:0000313" key="3">
    <source>
        <dbReference type="EMBL" id="ETP50605.1"/>
    </source>
</evidence>
<evidence type="ECO:0000313" key="4">
    <source>
        <dbReference type="Proteomes" id="UP000018948"/>
    </source>
</evidence>
<dbReference type="InterPro" id="IPR000953">
    <property type="entry name" value="Chromo/chromo_shadow_dom"/>
</dbReference>
<dbReference type="Proteomes" id="UP000018948">
    <property type="component" value="Unassembled WGS sequence"/>
</dbReference>
<dbReference type="InterPro" id="IPR023780">
    <property type="entry name" value="Chromo_domain"/>
</dbReference>
<evidence type="ECO:0000256" key="1">
    <source>
        <dbReference type="SAM" id="MobiDB-lite"/>
    </source>
</evidence>
<organism evidence="3 4">
    <name type="scientific">Phytophthora nicotianae P10297</name>
    <dbReference type="NCBI Taxonomy" id="1317064"/>
    <lineage>
        <taxon>Eukaryota</taxon>
        <taxon>Sar</taxon>
        <taxon>Stramenopiles</taxon>
        <taxon>Oomycota</taxon>
        <taxon>Peronosporomycetes</taxon>
        <taxon>Peronosporales</taxon>
        <taxon>Peronosporaceae</taxon>
        <taxon>Phytophthora</taxon>
    </lineage>
</organism>
<reference evidence="3 4" key="1">
    <citation type="submission" date="2013-11" db="EMBL/GenBank/DDBJ databases">
        <title>The Genome Sequence of Phytophthora parasitica P10297.</title>
        <authorList>
            <consortium name="The Broad Institute Genomics Platform"/>
            <person name="Russ C."/>
            <person name="Tyler B."/>
            <person name="Panabieres F."/>
            <person name="Shan W."/>
            <person name="Tripathy S."/>
            <person name="Grunwald N."/>
            <person name="Machado M."/>
            <person name="Johnson C.S."/>
            <person name="Walker B."/>
            <person name="Young S.K."/>
            <person name="Zeng Q."/>
            <person name="Gargeya S."/>
            <person name="Fitzgerald M."/>
            <person name="Haas B."/>
            <person name="Abouelleil A."/>
            <person name="Allen A.W."/>
            <person name="Alvarado L."/>
            <person name="Arachchi H.M."/>
            <person name="Berlin A.M."/>
            <person name="Chapman S.B."/>
            <person name="Gainer-Dewar J."/>
            <person name="Goldberg J."/>
            <person name="Griggs A."/>
            <person name="Gujja S."/>
            <person name="Hansen M."/>
            <person name="Howarth C."/>
            <person name="Imamovic A."/>
            <person name="Ireland A."/>
            <person name="Larimer J."/>
            <person name="McCowan C."/>
            <person name="Murphy C."/>
            <person name="Pearson M."/>
            <person name="Poon T.W."/>
            <person name="Priest M."/>
            <person name="Roberts A."/>
            <person name="Saif S."/>
            <person name="Shea T."/>
            <person name="Sisk P."/>
            <person name="Sykes S."/>
            <person name="Wortman J."/>
            <person name="Nusbaum C."/>
            <person name="Birren B."/>
        </authorList>
    </citation>
    <scope>NUCLEOTIDE SEQUENCE [LARGE SCALE GENOMIC DNA]</scope>
    <source>
        <strain evidence="3 4">P10297</strain>
    </source>
</reference>